<feature type="domain" description="Xylanolytic transcriptional activator regulatory" evidence="7">
    <location>
        <begin position="268"/>
        <end position="337"/>
    </location>
</feature>
<keyword evidence="9" id="KW-1185">Reference proteome</keyword>
<dbReference type="PANTHER" id="PTHR47171">
    <property type="entry name" value="FARA-RELATED"/>
    <property type="match status" value="1"/>
</dbReference>
<evidence type="ECO:0000256" key="1">
    <source>
        <dbReference type="ARBA" id="ARBA00022833"/>
    </source>
</evidence>
<dbReference type="AlphaFoldDB" id="A0AA39CWP6"/>
<evidence type="ECO:0000313" key="8">
    <source>
        <dbReference type="EMBL" id="KAJ9634276.1"/>
    </source>
</evidence>
<accession>A0AA39CWP6</accession>
<name>A0AA39CWP6_9EURO</name>
<dbReference type="InterPro" id="IPR052073">
    <property type="entry name" value="Amide_Lactam_Regulators"/>
</dbReference>
<keyword evidence="4" id="KW-0804">Transcription</keyword>
<keyword evidence="2" id="KW-0805">Transcription regulation</keyword>
<organism evidence="8 9">
    <name type="scientific">Knufia peltigerae</name>
    <dbReference type="NCBI Taxonomy" id="1002370"/>
    <lineage>
        <taxon>Eukaryota</taxon>
        <taxon>Fungi</taxon>
        <taxon>Dikarya</taxon>
        <taxon>Ascomycota</taxon>
        <taxon>Pezizomycotina</taxon>
        <taxon>Eurotiomycetes</taxon>
        <taxon>Chaetothyriomycetidae</taxon>
        <taxon>Chaetothyriales</taxon>
        <taxon>Trichomeriaceae</taxon>
        <taxon>Knufia</taxon>
    </lineage>
</organism>
<dbReference type="GO" id="GO:0006351">
    <property type="term" value="P:DNA-templated transcription"/>
    <property type="evidence" value="ECO:0007669"/>
    <property type="project" value="InterPro"/>
</dbReference>
<evidence type="ECO:0000256" key="5">
    <source>
        <dbReference type="ARBA" id="ARBA00023242"/>
    </source>
</evidence>
<evidence type="ECO:0000256" key="4">
    <source>
        <dbReference type="ARBA" id="ARBA00023163"/>
    </source>
</evidence>
<sequence>MRHMPPTKDVTLVAIANIHAPIYLSNNRRGSSSRQTAASIHDATIQGEPTILTDHIRSDNESLEGSPQTFGHANPTSFPISPQRLVSNTGTPLATYSEVSPRRILPVPEYVATTESHVGRSDYLGDGDVRFREEMVTVGSRPSRLSDTDLELLQAQKALEMPQRSVRASLVDSYVQYCSVWTPIVDTSLLERLQGNEASPLLLNALFLAGSRVSLSKTLLTMAEEFYRKARLLFMLGHEIDTLTSIIAVTLIQWYNPTGPEHISTSTSGFWIRIAAGMAYQVGLHREPVAQKDKELRRRLWWSIVSRDDIISIGTGRPRTINFADSDVSPPTVLDFAVQGAKARLFVAFSRIIRLLADLTEHIRRKTLTRTTRTNLENALYRWAKELPDELRLFHGSPKRLRAYNFEARQLLAPYFVTIVILARHEAYRNQSACASFVASSFVVGIFEDFLHRGELCHCGPVFTFYGFAAGLAQIPALQYRSLAPTAKESLSIIRSSLVELKGRWGSAVGALAALEEMQRLTERHPFIGDAPEQQSRDLMTFFDDFGPEICKQHFLLGQTFDPPETNFPPSHPDTNFNPRQLQQDHDDMESSVNMLDQNHRFDLHSAESMLLPHGDLFFDDLDPAGSWMEDLGLGLPSY</sequence>
<keyword evidence="5" id="KW-0539">Nucleus</keyword>
<feature type="compositionally biased region" description="Polar residues" evidence="6">
    <location>
        <begin position="63"/>
        <end position="85"/>
    </location>
</feature>
<keyword evidence="1" id="KW-0862">Zinc</keyword>
<proteinExistence type="predicted"/>
<evidence type="ECO:0000313" key="9">
    <source>
        <dbReference type="Proteomes" id="UP001172681"/>
    </source>
</evidence>
<dbReference type="CDD" id="cd12148">
    <property type="entry name" value="fungal_TF_MHR"/>
    <property type="match status" value="1"/>
</dbReference>
<protein>
    <recommendedName>
        <fullName evidence="7">Xylanolytic transcriptional activator regulatory domain-containing protein</fullName>
    </recommendedName>
</protein>
<comment type="caution">
    <text evidence="8">The sequence shown here is derived from an EMBL/GenBank/DDBJ whole genome shotgun (WGS) entry which is preliminary data.</text>
</comment>
<dbReference type="InterPro" id="IPR007219">
    <property type="entry name" value="XnlR_reg_dom"/>
</dbReference>
<dbReference type="Pfam" id="PF04082">
    <property type="entry name" value="Fungal_trans"/>
    <property type="match status" value="1"/>
</dbReference>
<dbReference type="Proteomes" id="UP001172681">
    <property type="component" value="Unassembled WGS sequence"/>
</dbReference>
<dbReference type="PANTHER" id="PTHR47171:SF2">
    <property type="entry name" value="TRANSCRIPTION FACTOR, PUTATIVE-RELATED"/>
    <property type="match status" value="1"/>
</dbReference>
<keyword evidence="3" id="KW-0238">DNA-binding</keyword>
<dbReference type="GO" id="GO:0003677">
    <property type="term" value="F:DNA binding"/>
    <property type="evidence" value="ECO:0007669"/>
    <property type="project" value="UniProtKB-KW"/>
</dbReference>
<evidence type="ECO:0000256" key="3">
    <source>
        <dbReference type="ARBA" id="ARBA00023125"/>
    </source>
</evidence>
<gene>
    <name evidence="8" type="ORF">H2204_006353</name>
</gene>
<dbReference type="GO" id="GO:0008270">
    <property type="term" value="F:zinc ion binding"/>
    <property type="evidence" value="ECO:0007669"/>
    <property type="project" value="InterPro"/>
</dbReference>
<reference evidence="8" key="1">
    <citation type="submission" date="2022-10" db="EMBL/GenBank/DDBJ databases">
        <title>Culturing micro-colonial fungi from biological soil crusts in the Mojave desert and describing Neophaeococcomyces mojavensis, and introducing the new genera and species Taxawa tesnikishii.</title>
        <authorList>
            <person name="Kurbessoian T."/>
            <person name="Stajich J.E."/>
        </authorList>
    </citation>
    <scope>NUCLEOTIDE SEQUENCE</scope>
    <source>
        <strain evidence="8">TK_35</strain>
    </source>
</reference>
<evidence type="ECO:0000256" key="2">
    <source>
        <dbReference type="ARBA" id="ARBA00023015"/>
    </source>
</evidence>
<dbReference type="SMART" id="SM00906">
    <property type="entry name" value="Fungal_trans"/>
    <property type="match status" value="1"/>
</dbReference>
<feature type="region of interest" description="Disordered" evidence="6">
    <location>
        <begin position="60"/>
        <end position="85"/>
    </location>
</feature>
<evidence type="ECO:0000256" key="6">
    <source>
        <dbReference type="SAM" id="MobiDB-lite"/>
    </source>
</evidence>
<dbReference type="EMBL" id="JAPDRN010000039">
    <property type="protein sequence ID" value="KAJ9634276.1"/>
    <property type="molecule type" value="Genomic_DNA"/>
</dbReference>
<evidence type="ECO:0000259" key="7">
    <source>
        <dbReference type="SMART" id="SM00906"/>
    </source>
</evidence>